<dbReference type="InterPro" id="IPR022026">
    <property type="entry name" value="DUF5981"/>
</dbReference>
<protein>
    <recommendedName>
        <fullName evidence="1">Methylene-tetrahydrofolate reductase C-terminal-like domain-containing protein</fullName>
    </recommendedName>
</protein>
<dbReference type="Pfam" id="PF12225">
    <property type="entry name" value="DUF5981"/>
    <property type="match status" value="1"/>
</dbReference>
<organism evidence="2 3">
    <name type="scientific">Candidatus Seongchinamella marina</name>
    <dbReference type="NCBI Taxonomy" id="2518990"/>
    <lineage>
        <taxon>Bacteria</taxon>
        <taxon>Pseudomonadati</taxon>
        <taxon>Pseudomonadota</taxon>
        <taxon>Gammaproteobacteria</taxon>
        <taxon>Cellvibrionales</taxon>
        <taxon>Halieaceae</taxon>
        <taxon>Seongchinamella</taxon>
    </lineage>
</organism>
<name>A0ABT3SV54_9GAMM</name>
<evidence type="ECO:0000313" key="3">
    <source>
        <dbReference type="Proteomes" id="UP001143307"/>
    </source>
</evidence>
<dbReference type="Proteomes" id="UP001143307">
    <property type="component" value="Unassembled WGS sequence"/>
</dbReference>
<evidence type="ECO:0000259" key="1">
    <source>
        <dbReference type="Pfam" id="PF12225"/>
    </source>
</evidence>
<proteinExistence type="predicted"/>
<reference evidence="2" key="1">
    <citation type="submission" date="2019-02" db="EMBL/GenBank/DDBJ databases">
        <authorList>
            <person name="Li S.-H."/>
        </authorList>
    </citation>
    <scope>NUCLEOTIDE SEQUENCE</scope>
    <source>
        <strain evidence="2">IMCC8485</strain>
    </source>
</reference>
<accession>A0ABT3SV54</accession>
<keyword evidence="3" id="KW-1185">Reference proteome</keyword>
<feature type="domain" description="Methylene-tetrahydrofolate reductase C-terminal-like" evidence="1">
    <location>
        <begin position="20"/>
        <end position="107"/>
    </location>
</feature>
<gene>
    <name evidence="2" type="ORF">EYC87_06230</name>
</gene>
<sequence>MEKALVALHPVFVKVGYTRAERWISVIEKPVKGFLFDSKSCGQCTLGSTGMTCPMNCPKTLRNGPCGGVREDGSCEIKPDMTCIWVTAWEGSQRMADGEQAIQIIQGPVDASLQGSSAWLREARQTIDQRAG</sequence>
<evidence type="ECO:0000313" key="2">
    <source>
        <dbReference type="EMBL" id="MCX2973184.1"/>
    </source>
</evidence>
<comment type="caution">
    <text evidence="2">The sequence shown here is derived from an EMBL/GenBank/DDBJ whole genome shotgun (WGS) entry which is preliminary data.</text>
</comment>
<dbReference type="EMBL" id="SHNP01000002">
    <property type="protein sequence ID" value="MCX2973184.1"/>
    <property type="molecule type" value="Genomic_DNA"/>
</dbReference>